<protein>
    <submittedName>
        <fullName evidence="1">Uncharacterized protein</fullName>
    </submittedName>
</protein>
<proteinExistence type="predicted"/>
<evidence type="ECO:0000313" key="2">
    <source>
        <dbReference type="Proteomes" id="UP000056502"/>
    </source>
</evidence>
<gene>
    <name evidence="1" type="ORF">G436_0556</name>
</gene>
<reference evidence="1 2" key="1">
    <citation type="journal article" date="2015" name="Genome Announc.">
        <title>Whole-Genome Sequence of Leptospira interrogans Serovar Hardjo Subtype Hardjoprajitno Strain Norma, Isolated from Cattle in a Leptospirosis Outbreak in Brazil.</title>
        <authorList>
            <person name="Cosate M.R."/>
            <person name="Soares S.C."/>
            <person name="Mendes T.A."/>
            <person name="Raittz R.T."/>
            <person name="Moreira E.C."/>
            <person name="Leite R."/>
            <person name="Fernandes G.R."/>
            <person name="Haddad J.P."/>
            <person name="Ortega J.M."/>
        </authorList>
    </citation>
    <scope>NUCLEOTIDE SEQUENCE [LARGE SCALE GENOMIC DNA]</scope>
    <source>
        <strain evidence="1 2">Norma</strain>
    </source>
</reference>
<dbReference type="PATRIC" id="fig|1279460.3.peg.560"/>
<name>A0A0M4NVG7_LEPIR</name>
<organism evidence="1">
    <name type="scientific">Leptospira interrogans serovar Hardjo str. Norma</name>
    <dbReference type="NCBI Taxonomy" id="1279460"/>
    <lineage>
        <taxon>Bacteria</taxon>
        <taxon>Pseudomonadati</taxon>
        <taxon>Spirochaetota</taxon>
        <taxon>Spirochaetia</taxon>
        <taxon>Leptospirales</taxon>
        <taxon>Leptospiraceae</taxon>
        <taxon>Leptospira</taxon>
    </lineage>
</organism>
<accession>A0A0M4NVG7</accession>
<dbReference type="EMBL" id="CP012603">
    <property type="protein sequence ID" value="ALE37779.1"/>
    <property type="molecule type" value="Genomic_DNA"/>
</dbReference>
<dbReference type="AlphaFoldDB" id="A0A0M4NVG7"/>
<dbReference type="Proteomes" id="UP000056502">
    <property type="component" value="Chromosome I"/>
</dbReference>
<evidence type="ECO:0000313" key="1">
    <source>
        <dbReference type="EMBL" id="ALE37779.1"/>
    </source>
</evidence>
<sequence>MNLIPENFTKEAILERHKNYRLNAKENTIEDRLLEFLKDKRIDFVHYQDGRDNNTCQIGLKITFPDIKENPDSVFLKEELFCLYVDVADGLVSNKKF</sequence>
<dbReference type="RefSeq" id="WP_002189380.1">
    <property type="nucleotide sequence ID" value="NZ_CP012603.1"/>
</dbReference>